<dbReference type="EMBL" id="BAABRL010000010">
    <property type="protein sequence ID" value="GAA5496847.1"/>
    <property type="molecule type" value="Genomic_DNA"/>
</dbReference>
<dbReference type="PANTHER" id="PTHR43133">
    <property type="entry name" value="RNA POLYMERASE ECF-TYPE SIGMA FACTO"/>
    <property type="match status" value="1"/>
</dbReference>
<dbReference type="InterPro" id="IPR013325">
    <property type="entry name" value="RNA_pol_sigma_r2"/>
</dbReference>
<dbReference type="Gene3D" id="1.10.1740.10">
    <property type="match status" value="1"/>
</dbReference>
<keyword evidence="2" id="KW-0805">Transcription regulation</keyword>
<protein>
    <submittedName>
        <fullName evidence="7">ECF RNA polymerase sigma factor SigW</fullName>
    </submittedName>
</protein>
<evidence type="ECO:0000256" key="4">
    <source>
        <dbReference type="ARBA" id="ARBA00023163"/>
    </source>
</evidence>
<feature type="domain" description="RNA polymerase sigma factor 70 region 4 type 2" evidence="6">
    <location>
        <begin position="137"/>
        <end position="184"/>
    </location>
</feature>
<comment type="caution">
    <text evidence="7">The sequence shown here is derived from an EMBL/GenBank/DDBJ whole genome shotgun (WGS) entry which is preliminary data.</text>
</comment>
<gene>
    <name evidence="7" type="primary">sigW_2</name>
    <name evidence="7" type="ORF">Rhal01_03034</name>
</gene>
<dbReference type="Proteomes" id="UP001424741">
    <property type="component" value="Unassembled WGS sequence"/>
</dbReference>
<evidence type="ECO:0000256" key="2">
    <source>
        <dbReference type="ARBA" id="ARBA00023015"/>
    </source>
</evidence>
<dbReference type="InterPro" id="IPR039425">
    <property type="entry name" value="RNA_pol_sigma-70-like"/>
</dbReference>
<dbReference type="InterPro" id="IPR036388">
    <property type="entry name" value="WH-like_DNA-bd_sf"/>
</dbReference>
<dbReference type="Pfam" id="PF04542">
    <property type="entry name" value="Sigma70_r2"/>
    <property type="match status" value="1"/>
</dbReference>
<evidence type="ECO:0000256" key="3">
    <source>
        <dbReference type="ARBA" id="ARBA00023082"/>
    </source>
</evidence>
<evidence type="ECO:0000256" key="1">
    <source>
        <dbReference type="ARBA" id="ARBA00010641"/>
    </source>
</evidence>
<keyword evidence="8" id="KW-1185">Reference proteome</keyword>
<dbReference type="InterPro" id="IPR014284">
    <property type="entry name" value="RNA_pol_sigma-70_dom"/>
</dbReference>
<dbReference type="SUPFAM" id="SSF88659">
    <property type="entry name" value="Sigma3 and sigma4 domains of RNA polymerase sigma factors"/>
    <property type="match status" value="1"/>
</dbReference>
<reference evidence="7 8" key="1">
    <citation type="submission" date="2024-02" db="EMBL/GenBank/DDBJ databases">
        <title>Rubritalea halochordaticola NBRC 107102.</title>
        <authorList>
            <person name="Ichikawa N."/>
            <person name="Katano-Makiyama Y."/>
            <person name="Hidaka K."/>
        </authorList>
    </citation>
    <scope>NUCLEOTIDE SEQUENCE [LARGE SCALE GENOMIC DNA]</scope>
    <source>
        <strain evidence="7 8">NBRC 107102</strain>
    </source>
</reference>
<sequence length="202" mass="23298">MHHLTMSDIHHMSPPSEITDEELVRMVLAGCTNSYRSLITRYENKLMAFLLKRLNERSDAQDVFQETFIAIYRNLETFDPDKSFSAWLYGIARNKANDHFRKLKPLPEPANSSGILNATPRTDLDSNEQAEVFWDEAKRLLSEDQYTALWLHYQQEMPVKMIGETMKQSLSNVKIHLFRGRKALSQSSLLAEQHELAATVNA</sequence>
<keyword evidence="4" id="KW-0804">Transcription</keyword>
<dbReference type="InterPro" id="IPR013324">
    <property type="entry name" value="RNA_pol_sigma_r3/r4-like"/>
</dbReference>
<evidence type="ECO:0000259" key="6">
    <source>
        <dbReference type="Pfam" id="PF08281"/>
    </source>
</evidence>
<evidence type="ECO:0000259" key="5">
    <source>
        <dbReference type="Pfam" id="PF04542"/>
    </source>
</evidence>
<name>A0ABP9V661_9BACT</name>
<proteinExistence type="inferred from homology"/>
<organism evidence="7 8">
    <name type="scientific">Rubritalea halochordaticola</name>
    <dbReference type="NCBI Taxonomy" id="714537"/>
    <lineage>
        <taxon>Bacteria</taxon>
        <taxon>Pseudomonadati</taxon>
        <taxon>Verrucomicrobiota</taxon>
        <taxon>Verrucomicrobiia</taxon>
        <taxon>Verrucomicrobiales</taxon>
        <taxon>Rubritaleaceae</taxon>
        <taxon>Rubritalea</taxon>
    </lineage>
</organism>
<dbReference type="PANTHER" id="PTHR43133:SF51">
    <property type="entry name" value="RNA POLYMERASE SIGMA FACTOR"/>
    <property type="match status" value="1"/>
</dbReference>
<feature type="domain" description="RNA polymerase sigma-70 region 2" evidence="5">
    <location>
        <begin position="38"/>
        <end position="103"/>
    </location>
</feature>
<evidence type="ECO:0000313" key="7">
    <source>
        <dbReference type="EMBL" id="GAA5496847.1"/>
    </source>
</evidence>
<accession>A0ABP9V661</accession>
<evidence type="ECO:0000313" key="8">
    <source>
        <dbReference type="Proteomes" id="UP001424741"/>
    </source>
</evidence>
<comment type="similarity">
    <text evidence="1">Belongs to the sigma-70 factor family. ECF subfamily.</text>
</comment>
<dbReference type="SUPFAM" id="SSF88946">
    <property type="entry name" value="Sigma2 domain of RNA polymerase sigma factors"/>
    <property type="match status" value="1"/>
</dbReference>
<dbReference type="NCBIfam" id="TIGR02937">
    <property type="entry name" value="sigma70-ECF"/>
    <property type="match status" value="1"/>
</dbReference>
<dbReference type="Gene3D" id="1.10.10.10">
    <property type="entry name" value="Winged helix-like DNA-binding domain superfamily/Winged helix DNA-binding domain"/>
    <property type="match status" value="1"/>
</dbReference>
<dbReference type="InterPro" id="IPR013249">
    <property type="entry name" value="RNA_pol_sigma70_r4_t2"/>
</dbReference>
<dbReference type="InterPro" id="IPR007627">
    <property type="entry name" value="RNA_pol_sigma70_r2"/>
</dbReference>
<dbReference type="Pfam" id="PF08281">
    <property type="entry name" value="Sigma70_r4_2"/>
    <property type="match status" value="1"/>
</dbReference>
<keyword evidence="3" id="KW-0731">Sigma factor</keyword>